<evidence type="ECO:0008006" key="3">
    <source>
        <dbReference type="Google" id="ProtNLM"/>
    </source>
</evidence>
<evidence type="ECO:0000313" key="2">
    <source>
        <dbReference type="Proteomes" id="UP000218731"/>
    </source>
</evidence>
<reference evidence="1 2" key="1">
    <citation type="submission" date="2015-11" db="EMBL/GenBank/DDBJ databases">
        <title>Complete genome sequencing of a biphenyl-degrading bacterium, Pseudomonas putida KF715 (=NBRC110667).</title>
        <authorList>
            <person name="Suenaga H."/>
            <person name="Fujihara N."/>
            <person name="Watanabe T."/>
            <person name="Hirose J."/>
            <person name="Kimura N."/>
            <person name="Yamazoe A."/>
            <person name="Hosoyama A."/>
            <person name="Shimodaira J."/>
            <person name="Furukawa K."/>
        </authorList>
    </citation>
    <scope>NUCLEOTIDE SEQUENCE [LARGE SCALE GENOMIC DNA]</scope>
    <source>
        <strain evidence="1 2">KF715</strain>
        <plasmid evidence="2">Plasmid pkf715a dna</plasmid>
    </source>
</reference>
<dbReference type="Proteomes" id="UP000218731">
    <property type="component" value="Plasmid pKF715A"/>
</dbReference>
<protein>
    <recommendedName>
        <fullName evidence="3">Sel1 repeat family protein</fullName>
    </recommendedName>
</protein>
<proteinExistence type="predicted"/>
<keyword evidence="1" id="KW-0614">Plasmid</keyword>
<organism evidence="1 2">
    <name type="scientific">Pseudomonas putida</name>
    <name type="common">Arthrobacter siderocapsulatus</name>
    <dbReference type="NCBI Taxonomy" id="303"/>
    <lineage>
        <taxon>Bacteria</taxon>
        <taxon>Pseudomonadati</taxon>
        <taxon>Pseudomonadota</taxon>
        <taxon>Gammaproteobacteria</taxon>
        <taxon>Pseudomonadales</taxon>
        <taxon>Pseudomonadaceae</taxon>
        <taxon>Pseudomonas</taxon>
    </lineage>
</organism>
<accession>A0A1L7NMU4</accession>
<dbReference type="Gene3D" id="1.25.40.10">
    <property type="entry name" value="Tetratricopeptide repeat domain"/>
    <property type="match status" value="1"/>
</dbReference>
<gene>
    <name evidence="1" type="ORF">KF715C_pA2930</name>
</gene>
<evidence type="ECO:0000313" key="1">
    <source>
        <dbReference type="EMBL" id="BAW26798.1"/>
    </source>
</evidence>
<dbReference type="EMBL" id="AP015030">
    <property type="protein sequence ID" value="BAW26798.1"/>
    <property type="molecule type" value="Genomic_DNA"/>
</dbReference>
<geneLocation type="plasmid" evidence="2">
    <name>pkf715a dna</name>
</geneLocation>
<sequence length="231" mass="25245">MRSGDKEKAWELLFPLAQSGEVQSMFYLGEMMVRSPEYGDNLERAIKFFTVAAAKGHEGAKAMLPRVKAMLEQQVSGALPTIAGTSGLPSQADIATVNAKLEKYKAEVLRFTDNIVESADIPRIDVLVFVERTDSTAERLYGLTQSLERQFGNKIRTKFFVVIRPETWKPGTPPTGGSVLPPNGFTPDFKGNLANQHGVRKLPSIVVLPPSGQAKVVDDFSSLTSTISSML</sequence>
<name>A0A1L7NMU4_PSEPU</name>
<dbReference type="InterPro" id="IPR011990">
    <property type="entry name" value="TPR-like_helical_dom_sf"/>
</dbReference>
<dbReference type="SUPFAM" id="SSF81901">
    <property type="entry name" value="HCP-like"/>
    <property type="match status" value="1"/>
</dbReference>
<dbReference type="AlphaFoldDB" id="A0A1L7NMU4"/>